<proteinExistence type="predicted"/>
<gene>
    <name evidence="2" type="ORF">Metal_2824</name>
</gene>
<feature type="region of interest" description="Disordered" evidence="1">
    <location>
        <begin position="321"/>
        <end position="340"/>
    </location>
</feature>
<dbReference type="RefSeq" id="WP_005373155.1">
    <property type="nucleotide sequence ID" value="NZ_CM001475.1"/>
</dbReference>
<dbReference type="PANTHER" id="PTHR13812">
    <property type="entry name" value="KETIMINE REDUCTASE MU-CRYSTALLIN"/>
    <property type="match status" value="1"/>
</dbReference>
<evidence type="ECO:0000313" key="2">
    <source>
        <dbReference type="EMBL" id="EIC30515.1"/>
    </source>
</evidence>
<dbReference type="HOGENOM" id="CLU_042088_3_2_6"/>
<dbReference type="eggNOG" id="COG2423">
    <property type="taxonomic scope" value="Bacteria"/>
</dbReference>
<dbReference type="InterPro" id="IPR036291">
    <property type="entry name" value="NAD(P)-bd_dom_sf"/>
</dbReference>
<name>H8GL34_METAL</name>
<reference evidence="2 3" key="1">
    <citation type="journal article" date="2013" name="Genome Announc.">
        <title>Genome Sequence of the Obligate Gammaproteobacterial Methanotroph Methylomicrobium album Strain BG8.</title>
        <authorList>
            <person name="Kits K.D."/>
            <person name="Kalyuzhnaya M.G."/>
            <person name="Klotz M.G."/>
            <person name="Jetten M.S."/>
            <person name="Op den Camp H.J."/>
            <person name="Vuilleumier S."/>
            <person name="Bringel F."/>
            <person name="Dispirito A.A."/>
            <person name="Murrell J.C."/>
            <person name="Bruce D."/>
            <person name="Cheng J.F."/>
            <person name="Copeland A."/>
            <person name="Goodwin L."/>
            <person name="Hauser L."/>
            <person name="Lajus A."/>
            <person name="Land M.L."/>
            <person name="Lapidus A."/>
            <person name="Lucas S."/>
            <person name="Medigue C."/>
            <person name="Pitluck S."/>
            <person name="Woyke T."/>
            <person name="Zeytun A."/>
            <person name="Stein L.Y."/>
        </authorList>
    </citation>
    <scope>NUCLEOTIDE SEQUENCE [LARGE SCALE GENOMIC DNA]</scope>
    <source>
        <strain evidence="2 3">BG8</strain>
    </source>
</reference>
<sequence length="340" mass="37205">MKIITARNMQKLIAAIGIESFFNRLIAALEQDFRRWHDFRKSSRHATRYDQGVIELMPCADDRYYAFKYVNGHPGNTALGKLSVIAIGQLSDALTGYPLLLADMTLLTAFRTAAASALAAKYLARSDAETLAIIGTGAQAEFQILGFKRLFPLKEIRYYDKAPQAMAKFARNLENSGFLLTPADSVRAAVRQADIVITATAAHGRQRLFGLQDLAPGTHLNAIGGDCPGKTELPTELLEAVKIVVEYLPQSLAEGEVQQCAADRVHAELWELAAGIKPGRESREEITLFDSVGFALEDYSALRLVYELASEYSAGEELEILPEPADPKDLSGLFNPSPVG</sequence>
<dbReference type="InterPro" id="IPR023401">
    <property type="entry name" value="ODC_N"/>
</dbReference>
<dbReference type="AlphaFoldDB" id="H8GL34"/>
<evidence type="ECO:0000256" key="1">
    <source>
        <dbReference type="SAM" id="MobiDB-lite"/>
    </source>
</evidence>
<dbReference type="NCBIfam" id="NF005762">
    <property type="entry name" value="PRK07589.1"/>
    <property type="match status" value="1"/>
</dbReference>
<dbReference type="SUPFAM" id="SSF51735">
    <property type="entry name" value="NAD(P)-binding Rossmann-fold domains"/>
    <property type="match status" value="1"/>
</dbReference>
<dbReference type="InterPro" id="IPR003462">
    <property type="entry name" value="ODC_Mu_crystall"/>
</dbReference>
<accession>H8GL34</accession>
<dbReference type="PANTHER" id="PTHR13812:SF19">
    <property type="entry name" value="KETIMINE REDUCTASE MU-CRYSTALLIN"/>
    <property type="match status" value="1"/>
</dbReference>
<dbReference type="Gene3D" id="3.40.50.720">
    <property type="entry name" value="NAD(P)-binding Rossmann-like Domain"/>
    <property type="match status" value="1"/>
</dbReference>
<dbReference type="Proteomes" id="UP000005090">
    <property type="component" value="Chromosome"/>
</dbReference>
<keyword evidence="3" id="KW-1185">Reference proteome</keyword>
<organism evidence="2 3">
    <name type="scientific">Methylomicrobium album BG8</name>
    <dbReference type="NCBI Taxonomy" id="686340"/>
    <lineage>
        <taxon>Bacteria</taxon>
        <taxon>Pseudomonadati</taxon>
        <taxon>Pseudomonadota</taxon>
        <taxon>Gammaproteobacteria</taxon>
        <taxon>Methylococcales</taxon>
        <taxon>Methylococcaceae</taxon>
        <taxon>Methylomicrobium</taxon>
    </lineage>
</organism>
<dbReference type="PIRSF" id="PIRSF001439">
    <property type="entry name" value="CryM"/>
    <property type="match status" value="1"/>
</dbReference>
<evidence type="ECO:0000313" key="3">
    <source>
        <dbReference type="Proteomes" id="UP000005090"/>
    </source>
</evidence>
<protein>
    <submittedName>
        <fullName evidence="2">Putative ornithine cyclodeaminase, mu-crystallin</fullName>
    </submittedName>
</protein>
<dbReference type="Pfam" id="PF02423">
    <property type="entry name" value="OCD_Mu_crystall"/>
    <property type="match status" value="1"/>
</dbReference>
<dbReference type="EMBL" id="CM001475">
    <property type="protein sequence ID" value="EIC30515.1"/>
    <property type="molecule type" value="Genomic_DNA"/>
</dbReference>
<dbReference type="Gene3D" id="3.30.1780.10">
    <property type="entry name" value="ornithine cyclodeaminase, domain 1"/>
    <property type="match status" value="1"/>
</dbReference>
<dbReference type="STRING" id="686340.Metal_2824"/>